<sequence>MTDTRDFTVAIIGGGIGGLCLAQGLTKNGIKVDVHERDRTPTDRLQGYRVHISPHGARALRACLPDELWQAFLATTGDRGAQSFTMRTEQLKTLLSIRLPQQADPVRAHHSVSRITLRQVLLAGLDDTVHFGRTFTGYRQLPDGRIECRFADGSTAVADVLVGADGGNSPVRHQYLPHAQRVDTGIRTIAGKYLLTPEHRQAVDGGLFAGATSVIPPAGAGMFLAPHVYAEQHVPRADGFGATLDPGALFDNTASYLMWAYGMRTERFPPGLDSLDGSELRAVVAELVHGWHPDLRTVVERSDPDTVSLLPIRTSVPIRPWTPSRVTLLGDAIHAMTPMRGIGANTALRDADTLCRALTDAHRGTLPLLHAIGGYEHRMRGYGFAAVRASRRTADQFAGGSRVGRSVFKGALRTIDAMPAVRDRVFARVGEN</sequence>
<evidence type="ECO:0000256" key="1">
    <source>
        <dbReference type="ARBA" id="ARBA00022630"/>
    </source>
</evidence>
<protein>
    <submittedName>
        <fullName evidence="6">FAD-dependent monooxygenase</fullName>
    </submittedName>
</protein>
<proteinExistence type="predicted"/>
<keyword evidence="7" id="KW-1185">Reference proteome</keyword>
<dbReference type="Pfam" id="PF01494">
    <property type="entry name" value="FAD_binding_3"/>
    <property type="match status" value="2"/>
</dbReference>
<evidence type="ECO:0000313" key="6">
    <source>
        <dbReference type="EMBL" id="TQF04202.1"/>
    </source>
</evidence>
<dbReference type="PANTHER" id="PTHR47178">
    <property type="entry name" value="MONOOXYGENASE, FAD-BINDING"/>
    <property type="match status" value="1"/>
</dbReference>
<evidence type="ECO:0000256" key="3">
    <source>
        <dbReference type="ARBA" id="ARBA00023002"/>
    </source>
</evidence>
<evidence type="ECO:0000256" key="2">
    <source>
        <dbReference type="ARBA" id="ARBA00022827"/>
    </source>
</evidence>
<dbReference type="PANTHER" id="PTHR47178:SF5">
    <property type="entry name" value="FAD-BINDING DOMAIN-CONTAINING PROTEIN"/>
    <property type="match status" value="1"/>
</dbReference>
<dbReference type="Proteomes" id="UP000319103">
    <property type="component" value="Unassembled WGS sequence"/>
</dbReference>
<dbReference type="Gene3D" id="3.50.50.60">
    <property type="entry name" value="FAD/NAD(P)-binding domain"/>
    <property type="match status" value="1"/>
</dbReference>
<evidence type="ECO:0000256" key="4">
    <source>
        <dbReference type="ARBA" id="ARBA00023033"/>
    </source>
</evidence>
<accession>A0A540W5B6</accession>
<organism evidence="6 7">
    <name type="scientific">Kitasatospora acidiphila</name>
    <dbReference type="NCBI Taxonomy" id="2567942"/>
    <lineage>
        <taxon>Bacteria</taxon>
        <taxon>Bacillati</taxon>
        <taxon>Actinomycetota</taxon>
        <taxon>Actinomycetes</taxon>
        <taxon>Kitasatosporales</taxon>
        <taxon>Streptomycetaceae</taxon>
        <taxon>Kitasatospora</taxon>
    </lineage>
</organism>
<dbReference type="SUPFAM" id="SSF51905">
    <property type="entry name" value="FAD/NAD(P)-binding domain"/>
    <property type="match status" value="1"/>
</dbReference>
<dbReference type="AlphaFoldDB" id="A0A540W5B6"/>
<feature type="domain" description="FAD-binding" evidence="5">
    <location>
        <begin position="287"/>
        <end position="365"/>
    </location>
</feature>
<dbReference type="RefSeq" id="WP_141634788.1">
    <property type="nucleotide sequence ID" value="NZ_VIGB01000003.1"/>
</dbReference>
<gene>
    <name evidence="6" type="ORF">E6W39_20695</name>
</gene>
<dbReference type="GO" id="GO:0004497">
    <property type="term" value="F:monooxygenase activity"/>
    <property type="evidence" value="ECO:0007669"/>
    <property type="project" value="UniProtKB-KW"/>
</dbReference>
<keyword evidence="3" id="KW-0560">Oxidoreductase</keyword>
<dbReference type="InterPro" id="IPR002938">
    <property type="entry name" value="FAD-bd"/>
</dbReference>
<comment type="caution">
    <text evidence="6">The sequence shown here is derived from an EMBL/GenBank/DDBJ whole genome shotgun (WGS) entry which is preliminary data.</text>
</comment>
<keyword evidence="2" id="KW-0274">FAD</keyword>
<feature type="domain" description="FAD-binding" evidence="5">
    <location>
        <begin position="7"/>
        <end position="174"/>
    </location>
</feature>
<dbReference type="OrthoDB" id="3322136at2"/>
<dbReference type="EMBL" id="VIGB01000003">
    <property type="protein sequence ID" value="TQF04202.1"/>
    <property type="molecule type" value="Genomic_DNA"/>
</dbReference>
<reference evidence="6 7" key="1">
    <citation type="submission" date="2019-06" db="EMBL/GenBank/DDBJ databases">
        <title>Description of Kitasatospora acidophila sp. nov. isolated from pine grove soil, and reclassification of Streptomyces novaecaesareae to Kitasatospora novaeceasareae comb. nov.</title>
        <authorList>
            <person name="Kim M.J."/>
        </authorList>
    </citation>
    <scope>NUCLEOTIDE SEQUENCE [LARGE SCALE GENOMIC DNA]</scope>
    <source>
        <strain evidence="6 7">MMS16-CNU292</strain>
    </source>
</reference>
<evidence type="ECO:0000259" key="5">
    <source>
        <dbReference type="Pfam" id="PF01494"/>
    </source>
</evidence>
<dbReference type="PRINTS" id="PR00420">
    <property type="entry name" value="RNGMNOXGNASE"/>
</dbReference>
<evidence type="ECO:0000313" key="7">
    <source>
        <dbReference type="Proteomes" id="UP000319103"/>
    </source>
</evidence>
<keyword evidence="4 6" id="KW-0503">Monooxygenase</keyword>
<dbReference type="InterPro" id="IPR036188">
    <property type="entry name" value="FAD/NAD-bd_sf"/>
</dbReference>
<dbReference type="GO" id="GO:0071949">
    <property type="term" value="F:FAD binding"/>
    <property type="evidence" value="ECO:0007669"/>
    <property type="project" value="InterPro"/>
</dbReference>
<name>A0A540W5B6_9ACTN</name>
<keyword evidence="1" id="KW-0285">Flavoprotein</keyword>